<name>A0A2S6G9I4_9GAMM</name>
<protein>
    <submittedName>
        <fullName evidence="3">Uncharacterized protein</fullName>
    </submittedName>
</protein>
<reference evidence="3 4" key="2">
    <citation type="submission" date="2018-02" db="EMBL/GenBank/DDBJ databases">
        <title>Subsurface microbial communities from deep shales in Ohio and West Virginia, USA.</title>
        <authorList>
            <person name="Wrighton K."/>
        </authorList>
    </citation>
    <scope>NUCLEOTIDE SEQUENCE [LARGE SCALE GENOMIC DNA]</scope>
    <source>
        <strain evidence="3 4">UTICA-S1B9</strain>
    </source>
</reference>
<comment type="caution">
    <text evidence="3">The sequence shown here is derived from an EMBL/GenBank/DDBJ whole genome shotgun (WGS) entry which is preliminary data.</text>
</comment>
<proteinExistence type="predicted"/>
<sequence length="56" mass="5693">MSDSAIQLAGSSRHVFVAWQSLKRSARGPRSGGKRQELSGNNPGASGAPAPSSGID</sequence>
<evidence type="ECO:0000313" key="5">
    <source>
        <dbReference type="Proteomes" id="UP000239648"/>
    </source>
</evidence>
<dbReference type="EMBL" id="PTIU01000003">
    <property type="protein sequence ID" value="PPK55938.1"/>
    <property type="molecule type" value="Genomic_DNA"/>
</dbReference>
<evidence type="ECO:0000313" key="4">
    <source>
        <dbReference type="Proteomes" id="UP000239446"/>
    </source>
</evidence>
<evidence type="ECO:0000256" key="1">
    <source>
        <dbReference type="SAM" id="MobiDB-lite"/>
    </source>
</evidence>
<accession>A0A2S6G9I4</accession>
<dbReference type="EMBL" id="PTIT01000003">
    <property type="protein sequence ID" value="PPK53061.1"/>
    <property type="molecule type" value="Genomic_DNA"/>
</dbReference>
<evidence type="ECO:0000313" key="2">
    <source>
        <dbReference type="EMBL" id="PPK53061.1"/>
    </source>
</evidence>
<gene>
    <name evidence="3" type="ORF">B0H24_1003135</name>
    <name evidence="2" type="ORF">BY455_103135</name>
</gene>
<dbReference type="Proteomes" id="UP000239446">
    <property type="component" value="Unassembled WGS sequence"/>
</dbReference>
<evidence type="ECO:0000313" key="3">
    <source>
        <dbReference type="EMBL" id="PPK55938.1"/>
    </source>
</evidence>
<feature type="region of interest" description="Disordered" evidence="1">
    <location>
        <begin position="23"/>
        <end position="56"/>
    </location>
</feature>
<feature type="compositionally biased region" description="Low complexity" evidence="1">
    <location>
        <begin position="39"/>
        <end position="56"/>
    </location>
</feature>
<keyword evidence="5" id="KW-1185">Reference proteome</keyword>
<reference evidence="2 5" key="1">
    <citation type="submission" date="2018-02" db="EMBL/GenBank/DDBJ databases">
        <title>Deep subsurface shale carbon reservoir microbial communities from Ohio and West Virginia, USA.</title>
        <authorList>
            <person name="Wrighton K."/>
        </authorList>
    </citation>
    <scope>NUCLEOTIDE SEQUENCE [LARGE SCALE GENOMIC DNA]</scope>
    <source>
        <strain evidence="2 5">UTICA-S1B6</strain>
    </source>
</reference>
<dbReference type="Proteomes" id="UP000239648">
    <property type="component" value="Unassembled WGS sequence"/>
</dbReference>
<dbReference type="RefSeq" id="WP_181049632.1">
    <property type="nucleotide sequence ID" value="NZ_PTIT01000003.1"/>
</dbReference>
<organism evidence="3 4">
    <name type="scientific">Marinobacter persicus</name>
    <dbReference type="NCBI Taxonomy" id="930118"/>
    <lineage>
        <taxon>Bacteria</taxon>
        <taxon>Pseudomonadati</taxon>
        <taxon>Pseudomonadota</taxon>
        <taxon>Gammaproteobacteria</taxon>
        <taxon>Pseudomonadales</taxon>
        <taxon>Marinobacteraceae</taxon>
        <taxon>Marinobacter</taxon>
    </lineage>
</organism>
<dbReference type="AlphaFoldDB" id="A0A2S6G9I4"/>